<reference evidence="1" key="1">
    <citation type="journal article" date="2014" name="Int. J. Syst. Evol. Microbiol.">
        <title>Complete genome sequence of Corynebacterium casei LMG S-19264T (=DSM 44701T), isolated from a smear-ripened cheese.</title>
        <authorList>
            <consortium name="US DOE Joint Genome Institute (JGI-PGF)"/>
            <person name="Walter F."/>
            <person name="Albersmeier A."/>
            <person name="Kalinowski J."/>
            <person name="Ruckert C."/>
        </authorList>
    </citation>
    <scope>NUCLEOTIDE SEQUENCE</scope>
    <source>
        <strain evidence="1">KCTC 32182</strain>
    </source>
</reference>
<keyword evidence="2" id="KW-1185">Reference proteome</keyword>
<proteinExistence type="predicted"/>
<gene>
    <name evidence="1" type="primary">X</name>
    <name evidence="1" type="ORF">GCM10011289_02770</name>
</gene>
<dbReference type="Proteomes" id="UP000645257">
    <property type="component" value="Unassembled WGS sequence"/>
</dbReference>
<reference evidence="1" key="2">
    <citation type="submission" date="2020-09" db="EMBL/GenBank/DDBJ databases">
        <authorList>
            <person name="Sun Q."/>
            <person name="Kim S."/>
        </authorList>
    </citation>
    <scope>NUCLEOTIDE SEQUENCE</scope>
    <source>
        <strain evidence="1">KCTC 32182</strain>
    </source>
</reference>
<evidence type="ECO:0000313" key="1">
    <source>
        <dbReference type="EMBL" id="GGY03870.1"/>
    </source>
</evidence>
<evidence type="ECO:0000313" key="2">
    <source>
        <dbReference type="Proteomes" id="UP000645257"/>
    </source>
</evidence>
<name>A0A918NY90_9NEIS</name>
<dbReference type="Pfam" id="PF05489">
    <property type="entry name" value="Phage_tail_X"/>
    <property type="match status" value="1"/>
</dbReference>
<sequence length="70" mass="7553">MKVMALQGDTVDQLCARHYGMTAGVTEAVYLANPGLAELGAVLPIGMMVYLPEISTTEAAQEQQLINLWD</sequence>
<dbReference type="AlphaFoldDB" id="A0A918NY90"/>
<accession>A0A918NY90</accession>
<dbReference type="RefSeq" id="WP_189530360.1">
    <property type="nucleotide sequence ID" value="NZ_BMYX01000001.1"/>
</dbReference>
<organism evidence="1 2">
    <name type="scientific">Paludibacterium paludis</name>
    <dbReference type="NCBI Taxonomy" id="1225769"/>
    <lineage>
        <taxon>Bacteria</taxon>
        <taxon>Pseudomonadati</taxon>
        <taxon>Pseudomonadota</taxon>
        <taxon>Betaproteobacteria</taxon>
        <taxon>Neisseriales</taxon>
        <taxon>Chromobacteriaceae</taxon>
        <taxon>Paludibacterium</taxon>
    </lineage>
</organism>
<dbReference type="EMBL" id="BMYX01000001">
    <property type="protein sequence ID" value="GGY03870.1"/>
    <property type="molecule type" value="Genomic_DNA"/>
</dbReference>
<protein>
    <submittedName>
        <fullName evidence="1">Tail protein</fullName>
    </submittedName>
</protein>
<dbReference type="InterPro" id="IPR008861">
    <property type="entry name" value="GpX-like"/>
</dbReference>
<comment type="caution">
    <text evidence="1">The sequence shown here is derived from an EMBL/GenBank/DDBJ whole genome shotgun (WGS) entry which is preliminary data.</text>
</comment>